<dbReference type="Proteomes" id="UP000007030">
    <property type="component" value="Chromosome"/>
</dbReference>
<keyword evidence="2" id="KW-0808">Transferase</keyword>
<organism evidence="2 3">
    <name type="scientific">Marinithermus hydrothermalis (strain DSM 14884 / JCM 11576 / T1)</name>
    <dbReference type="NCBI Taxonomy" id="869210"/>
    <lineage>
        <taxon>Bacteria</taxon>
        <taxon>Thermotogati</taxon>
        <taxon>Deinococcota</taxon>
        <taxon>Deinococci</taxon>
        <taxon>Thermales</taxon>
        <taxon>Thermaceae</taxon>
        <taxon>Marinithermus</taxon>
    </lineage>
</organism>
<dbReference type="GO" id="GO:0008757">
    <property type="term" value="F:S-adenosylmethionine-dependent methyltransferase activity"/>
    <property type="evidence" value="ECO:0007669"/>
    <property type="project" value="InterPro"/>
</dbReference>
<dbReference type="PANTHER" id="PTHR43591:SF24">
    <property type="entry name" value="2-METHOXY-6-POLYPRENYL-1,4-BENZOQUINOL METHYLASE, MITOCHONDRIAL"/>
    <property type="match status" value="1"/>
</dbReference>
<keyword evidence="3" id="KW-1185">Reference proteome</keyword>
<keyword evidence="2" id="KW-0489">Methyltransferase</keyword>
<dbReference type="AlphaFoldDB" id="F2NR83"/>
<dbReference type="HOGENOM" id="CLU_049749_0_1_0"/>
<dbReference type="Pfam" id="PF08241">
    <property type="entry name" value="Methyltransf_11"/>
    <property type="match status" value="1"/>
</dbReference>
<dbReference type="KEGG" id="mhd:Marky_2212"/>
<evidence type="ECO:0000259" key="1">
    <source>
        <dbReference type="Pfam" id="PF08241"/>
    </source>
</evidence>
<dbReference type="Gene3D" id="3.40.50.150">
    <property type="entry name" value="Vaccinia Virus protein VP39"/>
    <property type="match status" value="1"/>
</dbReference>
<dbReference type="PANTHER" id="PTHR43591">
    <property type="entry name" value="METHYLTRANSFERASE"/>
    <property type="match status" value="1"/>
</dbReference>
<protein>
    <submittedName>
        <fullName evidence="2">Methyltransferase type 11</fullName>
    </submittedName>
</protein>
<evidence type="ECO:0000313" key="2">
    <source>
        <dbReference type="EMBL" id="AEB12932.1"/>
    </source>
</evidence>
<dbReference type="SUPFAM" id="SSF53335">
    <property type="entry name" value="S-adenosyl-L-methionine-dependent methyltransferases"/>
    <property type="match status" value="1"/>
</dbReference>
<reference evidence="2 3" key="1">
    <citation type="journal article" date="2012" name="Stand. Genomic Sci.">
        <title>Complete genome sequence of the aerobic, heterotroph Marinithermus hydrothermalis type strain (T1(T)) from a deep-sea hydrothermal vent chimney.</title>
        <authorList>
            <person name="Copeland A."/>
            <person name="Gu W."/>
            <person name="Yasawong M."/>
            <person name="Lapidus A."/>
            <person name="Lucas S."/>
            <person name="Deshpande S."/>
            <person name="Pagani I."/>
            <person name="Tapia R."/>
            <person name="Cheng J.F."/>
            <person name="Goodwin L.A."/>
            <person name="Pitluck S."/>
            <person name="Liolios K."/>
            <person name="Ivanova N."/>
            <person name="Mavromatis K."/>
            <person name="Mikhailova N."/>
            <person name="Pati A."/>
            <person name="Chen A."/>
            <person name="Palaniappan K."/>
            <person name="Land M."/>
            <person name="Pan C."/>
            <person name="Brambilla E.M."/>
            <person name="Rohde M."/>
            <person name="Tindall B.J."/>
            <person name="Sikorski J."/>
            <person name="Goker M."/>
            <person name="Detter J.C."/>
            <person name="Bristow J."/>
            <person name="Eisen J.A."/>
            <person name="Markowitz V."/>
            <person name="Hugenholtz P."/>
            <person name="Kyrpides N.C."/>
            <person name="Klenk H.P."/>
            <person name="Woyke T."/>
        </authorList>
    </citation>
    <scope>NUCLEOTIDE SEQUENCE [LARGE SCALE GENOMIC DNA]</scope>
    <source>
        <strain evidence="3">DSM 14884 / JCM 11576 / T1</strain>
    </source>
</reference>
<sequence>MSQEAWNRLALLYGHQYRPPRDAFYWGPGVTDEALGLLGDLKGRRVLDAGCGAGFNTVWLARAGAEAYGVDFSEAQLAYALRLAFTQGARAEFVLARLEALPYPDASFDLVVSTFALHYVPDLEAAFREARRVLKPSGRYVFSLDHPARAIHDGLPYLEEGPLRWRWRAEGVEVPMISYHRTLETLTRTLRAVGLHLEGLYEPKPQGPDPFLKGPEAQAYLEGQVPYTLIMEARA</sequence>
<dbReference type="EMBL" id="CP002630">
    <property type="protein sequence ID" value="AEB12932.1"/>
    <property type="molecule type" value="Genomic_DNA"/>
</dbReference>
<dbReference type="GO" id="GO:0032259">
    <property type="term" value="P:methylation"/>
    <property type="evidence" value="ECO:0007669"/>
    <property type="project" value="UniProtKB-KW"/>
</dbReference>
<proteinExistence type="predicted"/>
<feature type="domain" description="Methyltransferase type 11" evidence="1">
    <location>
        <begin position="47"/>
        <end position="142"/>
    </location>
</feature>
<dbReference type="InterPro" id="IPR029063">
    <property type="entry name" value="SAM-dependent_MTases_sf"/>
</dbReference>
<dbReference type="eggNOG" id="COG2226">
    <property type="taxonomic scope" value="Bacteria"/>
</dbReference>
<gene>
    <name evidence="2" type="ordered locus">Marky_2212</name>
</gene>
<dbReference type="OrthoDB" id="31962at2"/>
<evidence type="ECO:0000313" key="3">
    <source>
        <dbReference type="Proteomes" id="UP000007030"/>
    </source>
</evidence>
<dbReference type="STRING" id="869210.Marky_2212"/>
<dbReference type="RefSeq" id="WP_013704976.1">
    <property type="nucleotide sequence ID" value="NC_015387.1"/>
</dbReference>
<dbReference type="InterPro" id="IPR013216">
    <property type="entry name" value="Methyltransf_11"/>
</dbReference>
<name>F2NR83_MARHT</name>
<dbReference type="CDD" id="cd02440">
    <property type="entry name" value="AdoMet_MTases"/>
    <property type="match status" value="1"/>
</dbReference>
<accession>F2NR83</accession>